<dbReference type="Pfam" id="PF13417">
    <property type="entry name" value="GST_N_3"/>
    <property type="match status" value="1"/>
</dbReference>
<dbReference type="InterPro" id="IPR036282">
    <property type="entry name" value="Glutathione-S-Trfase_C_sf"/>
</dbReference>
<dbReference type="EMBL" id="CP090165">
    <property type="protein sequence ID" value="UJO15672.1"/>
    <property type="molecule type" value="Genomic_DNA"/>
</dbReference>
<dbReference type="PANTHER" id="PTHR44051">
    <property type="entry name" value="GLUTATHIONE S-TRANSFERASE-RELATED"/>
    <property type="match status" value="1"/>
</dbReference>
<dbReference type="KEGG" id="ffu:CLAFUR5_08692"/>
<dbReference type="SFLD" id="SFLDG00358">
    <property type="entry name" value="Main_(cytGST)"/>
    <property type="match status" value="1"/>
</dbReference>
<feature type="domain" description="GST N-terminal" evidence="2">
    <location>
        <begin position="1"/>
        <end position="81"/>
    </location>
</feature>
<evidence type="ECO:0000259" key="3">
    <source>
        <dbReference type="PROSITE" id="PS50405"/>
    </source>
</evidence>
<evidence type="ECO:0000256" key="1">
    <source>
        <dbReference type="ARBA" id="ARBA00007409"/>
    </source>
</evidence>
<reference evidence="4" key="1">
    <citation type="submission" date="2021-12" db="EMBL/GenBank/DDBJ databases">
        <authorList>
            <person name="Zaccaron A."/>
            <person name="Stergiopoulos I."/>
        </authorList>
    </citation>
    <scope>NUCLEOTIDE SEQUENCE</scope>
    <source>
        <strain evidence="4">Race5_Kim</strain>
    </source>
</reference>
<protein>
    <recommendedName>
        <fullName evidence="6">Glutathione S-transferase</fullName>
    </recommendedName>
</protein>
<dbReference type="InterPro" id="IPR040079">
    <property type="entry name" value="Glutathione_S-Trfase"/>
</dbReference>
<dbReference type="Pfam" id="PF00043">
    <property type="entry name" value="GST_C"/>
    <property type="match status" value="1"/>
</dbReference>
<sequence>MGIKLHFLQASRCIRTAWQLDELGLDYEVNFSPRVNNAAPAEFKKQAGGLGKFPTLEDDGEMIYESGNICEYLCDKYDKQHKLIPAPGDAQRHKILQWVHAAEGTYMVHGLAILYAKWFQQGGDVEATVERLGKNVQKDMDYLESALGESKGKFLFGDEPTAADIMMHFSAAFILARELGMKGKSWPKINEWLKNCEARQAYKKSVQHTGHKL</sequence>
<dbReference type="PROSITE" id="PS50404">
    <property type="entry name" value="GST_NTER"/>
    <property type="match status" value="1"/>
</dbReference>
<dbReference type="InterPro" id="IPR010987">
    <property type="entry name" value="Glutathione-S-Trfase_C-like"/>
</dbReference>
<feature type="domain" description="GST C-terminal" evidence="3">
    <location>
        <begin position="88"/>
        <end position="213"/>
    </location>
</feature>
<evidence type="ECO:0008006" key="6">
    <source>
        <dbReference type="Google" id="ProtNLM"/>
    </source>
</evidence>
<dbReference type="OMA" id="RCIRTAW"/>
<dbReference type="Gene3D" id="3.40.30.10">
    <property type="entry name" value="Glutaredoxin"/>
    <property type="match status" value="1"/>
</dbReference>
<dbReference type="AlphaFoldDB" id="A0A9Q8LE14"/>
<dbReference type="InterPro" id="IPR004046">
    <property type="entry name" value="GST_C"/>
</dbReference>
<accession>A0A9Q8LE14</accession>
<evidence type="ECO:0000313" key="4">
    <source>
        <dbReference type="EMBL" id="UJO15672.1"/>
    </source>
</evidence>
<dbReference type="GeneID" id="71988570"/>
<dbReference type="PANTHER" id="PTHR44051:SF9">
    <property type="entry name" value="GLUTATHIONE S-TRANSFERASE 1"/>
    <property type="match status" value="1"/>
</dbReference>
<dbReference type="Gene3D" id="1.20.1050.10">
    <property type="match status" value="1"/>
</dbReference>
<organism evidence="4 5">
    <name type="scientific">Passalora fulva</name>
    <name type="common">Tomato leaf mold</name>
    <name type="synonym">Cladosporium fulvum</name>
    <dbReference type="NCBI Taxonomy" id="5499"/>
    <lineage>
        <taxon>Eukaryota</taxon>
        <taxon>Fungi</taxon>
        <taxon>Dikarya</taxon>
        <taxon>Ascomycota</taxon>
        <taxon>Pezizomycotina</taxon>
        <taxon>Dothideomycetes</taxon>
        <taxon>Dothideomycetidae</taxon>
        <taxon>Mycosphaerellales</taxon>
        <taxon>Mycosphaerellaceae</taxon>
        <taxon>Fulvia</taxon>
    </lineage>
</organism>
<dbReference type="SUPFAM" id="SSF47616">
    <property type="entry name" value="GST C-terminal domain-like"/>
    <property type="match status" value="1"/>
</dbReference>
<evidence type="ECO:0000313" key="5">
    <source>
        <dbReference type="Proteomes" id="UP000756132"/>
    </source>
</evidence>
<gene>
    <name evidence="4" type="ORF">CLAFUR5_08692</name>
</gene>
<proteinExistence type="inferred from homology"/>
<dbReference type="Proteomes" id="UP000756132">
    <property type="component" value="Chromosome 3"/>
</dbReference>
<reference evidence="4" key="2">
    <citation type="journal article" date="2022" name="Microb. Genom.">
        <title>A chromosome-scale genome assembly of the tomato pathogen Cladosporium fulvum reveals a compartmentalized genome architecture and the presence of a dispensable chromosome.</title>
        <authorList>
            <person name="Zaccaron A.Z."/>
            <person name="Chen L.H."/>
            <person name="Samaras A."/>
            <person name="Stergiopoulos I."/>
        </authorList>
    </citation>
    <scope>NUCLEOTIDE SEQUENCE</scope>
    <source>
        <strain evidence="4">Race5_Kim</strain>
    </source>
</reference>
<evidence type="ECO:0000259" key="2">
    <source>
        <dbReference type="PROSITE" id="PS50404"/>
    </source>
</evidence>
<dbReference type="CDD" id="cd03046">
    <property type="entry name" value="GST_N_GTT1_like"/>
    <property type="match status" value="1"/>
</dbReference>
<dbReference type="SFLD" id="SFLDS00019">
    <property type="entry name" value="Glutathione_Transferase_(cytos"/>
    <property type="match status" value="1"/>
</dbReference>
<dbReference type="OrthoDB" id="2309723at2759"/>
<dbReference type="RefSeq" id="XP_047760038.1">
    <property type="nucleotide sequence ID" value="XM_047907840.1"/>
</dbReference>
<dbReference type="InterPro" id="IPR036249">
    <property type="entry name" value="Thioredoxin-like_sf"/>
</dbReference>
<dbReference type="InterPro" id="IPR004045">
    <property type="entry name" value="Glutathione_S-Trfase_N"/>
</dbReference>
<dbReference type="SUPFAM" id="SSF52833">
    <property type="entry name" value="Thioredoxin-like"/>
    <property type="match status" value="1"/>
</dbReference>
<comment type="similarity">
    <text evidence="1">Belongs to the GST superfamily.</text>
</comment>
<keyword evidence="5" id="KW-1185">Reference proteome</keyword>
<name>A0A9Q8LE14_PASFU</name>
<dbReference type="PROSITE" id="PS50405">
    <property type="entry name" value="GST_CTER"/>
    <property type="match status" value="1"/>
</dbReference>